<comment type="caution">
    <text evidence="6">The sequence shown here is derived from an EMBL/GenBank/DDBJ whole genome shotgun (WGS) entry which is preliminary data.</text>
</comment>
<dbReference type="RefSeq" id="WP_244641569.1">
    <property type="nucleotide sequence ID" value="NZ_BMZQ01000004.1"/>
</dbReference>
<evidence type="ECO:0000259" key="5">
    <source>
        <dbReference type="PROSITE" id="PS51078"/>
    </source>
</evidence>
<feature type="domain" description="IclR-ED" evidence="5">
    <location>
        <begin position="79"/>
        <end position="260"/>
    </location>
</feature>
<dbReference type="InterPro" id="IPR014757">
    <property type="entry name" value="Tscrpt_reg_IclR_C"/>
</dbReference>
<keyword evidence="2" id="KW-0238">DNA-binding</keyword>
<evidence type="ECO:0000313" key="7">
    <source>
        <dbReference type="Proteomes" id="UP000630142"/>
    </source>
</evidence>
<dbReference type="Pfam" id="PF09339">
    <property type="entry name" value="HTH_IclR"/>
    <property type="match status" value="1"/>
</dbReference>
<dbReference type="InterPro" id="IPR036388">
    <property type="entry name" value="WH-like_DNA-bd_sf"/>
</dbReference>
<dbReference type="EMBL" id="BMZQ01000004">
    <property type="protein sequence ID" value="GHD22001.1"/>
    <property type="molecule type" value="Genomic_DNA"/>
</dbReference>
<name>A0A8J3GMB4_9HYPH</name>
<evidence type="ECO:0000313" key="6">
    <source>
        <dbReference type="EMBL" id="GHD22001.1"/>
    </source>
</evidence>
<dbReference type="InterPro" id="IPR036390">
    <property type="entry name" value="WH_DNA-bd_sf"/>
</dbReference>
<dbReference type="InterPro" id="IPR005471">
    <property type="entry name" value="Tscrpt_reg_IclR_N"/>
</dbReference>
<keyword evidence="1" id="KW-0805">Transcription regulation</keyword>
<dbReference type="InterPro" id="IPR029016">
    <property type="entry name" value="GAF-like_dom_sf"/>
</dbReference>
<dbReference type="PROSITE" id="PS51077">
    <property type="entry name" value="HTH_ICLR"/>
    <property type="match status" value="1"/>
</dbReference>
<protein>
    <submittedName>
        <fullName evidence="6">IclR family transcriptional regulator</fullName>
    </submittedName>
</protein>
<dbReference type="AlphaFoldDB" id="A0A8J3GMB4"/>
<accession>A0A8J3GMB4</accession>
<organism evidence="6 7">
    <name type="scientific">Tianweitania populi</name>
    <dbReference type="NCBI Taxonomy" id="1607949"/>
    <lineage>
        <taxon>Bacteria</taxon>
        <taxon>Pseudomonadati</taxon>
        <taxon>Pseudomonadota</taxon>
        <taxon>Alphaproteobacteria</taxon>
        <taxon>Hyphomicrobiales</taxon>
        <taxon>Phyllobacteriaceae</taxon>
        <taxon>Tianweitania</taxon>
    </lineage>
</organism>
<dbReference type="SUPFAM" id="SSF46785">
    <property type="entry name" value="Winged helix' DNA-binding domain"/>
    <property type="match status" value="1"/>
</dbReference>
<feature type="domain" description="HTH iclR-type" evidence="4">
    <location>
        <begin position="16"/>
        <end position="78"/>
    </location>
</feature>
<reference evidence="6" key="2">
    <citation type="submission" date="2020-09" db="EMBL/GenBank/DDBJ databases">
        <authorList>
            <person name="Sun Q."/>
            <person name="Kim S."/>
        </authorList>
    </citation>
    <scope>NUCLEOTIDE SEQUENCE</scope>
    <source>
        <strain evidence="6">KCTC 42249</strain>
    </source>
</reference>
<gene>
    <name evidence="6" type="ORF">GCM10016234_35970</name>
</gene>
<proteinExistence type="predicted"/>
<evidence type="ECO:0000256" key="1">
    <source>
        <dbReference type="ARBA" id="ARBA00023015"/>
    </source>
</evidence>
<dbReference type="PANTHER" id="PTHR30136:SF34">
    <property type="entry name" value="TRANSCRIPTIONAL REGULATOR"/>
    <property type="match status" value="1"/>
</dbReference>
<dbReference type="Gene3D" id="1.10.10.10">
    <property type="entry name" value="Winged helix-like DNA-binding domain superfamily/Winged helix DNA-binding domain"/>
    <property type="match status" value="1"/>
</dbReference>
<evidence type="ECO:0000256" key="2">
    <source>
        <dbReference type="ARBA" id="ARBA00023125"/>
    </source>
</evidence>
<dbReference type="GO" id="GO:0003700">
    <property type="term" value="F:DNA-binding transcription factor activity"/>
    <property type="evidence" value="ECO:0007669"/>
    <property type="project" value="TreeGrafter"/>
</dbReference>
<dbReference type="GO" id="GO:0045892">
    <property type="term" value="P:negative regulation of DNA-templated transcription"/>
    <property type="evidence" value="ECO:0007669"/>
    <property type="project" value="TreeGrafter"/>
</dbReference>
<keyword evidence="7" id="KW-1185">Reference proteome</keyword>
<sequence length="260" mass="28148">MQDKPATARREDPLMVQSVAKAFRVLTVFDKGHGSLTLSQIAQLTDMDVSAAQRFTHTLTQLGYLKRDPVTRQFELTIKTLDLAYHYTRGSRLVDRAMPVLQHLSKETQEAISLTILDGTEIVFVTRYLSRQMLSTDVITGSRLPAYCTSPGRAILSCLPEAEVRSIVQASELQAYTSSTPKSADDILGLVAKAKLDGHAVAFEEIYHGDASVAAPILGSNGAVVAAVSIAVPLARFSRDEVLATFPKLVVAAARSISFG</sequence>
<dbReference type="Pfam" id="PF01614">
    <property type="entry name" value="IclR_C"/>
    <property type="match status" value="1"/>
</dbReference>
<dbReference type="PROSITE" id="PS51078">
    <property type="entry name" value="ICLR_ED"/>
    <property type="match status" value="1"/>
</dbReference>
<dbReference type="Proteomes" id="UP000630142">
    <property type="component" value="Unassembled WGS sequence"/>
</dbReference>
<evidence type="ECO:0000259" key="4">
    <source>
        <dbReference type="PROSITE" id="PS51077"/>
    </source>
</evidence>
<dbReference type="SMART" id="SM00346">
    <property type="entry name" value="HTH_ICLR"/>
    <property type="match status" value="1"/>
</dbReference>
<keyword evidence="3" id="KW-0804">Transcription</keyword>
<dbReference type="InterPro" id="IPR050707">
    <property type="entry name" value="HTH_MetabolicPath_Reg"/>
</dbReference>
<dbReference type="GO" id="GO:0003677">
    <property type="term" value="F:DNA binding"/>
    <property type="evidence" value="ECO:0007669"/>
    <property type="project" value="UniProtKB-KW"/>
</dbReference>
<dbReference type="PANTHER" id="PTHR30136">
    <property type="entry name" value="HELIX-TURN-HELIX TRANSCRIPTIONAL REGULATOR, ICLR FAMILY"/>
    <property type="match status" value="1"/>
</dbReference>
<reference evidence="6" key="1">
    <citation type="journal article" date="2014" name="Int. J. Syst. Evol. Microbiol.">
        <title>Complete genome sequence of Corynebacterium casei LMG S-19264T (=DSM 44701T), isolated from a smear-ripened cheese.</title>
        <authorList>
            <consortium name="US DOE Joint Genome Institute (JGI-PGF)"/>
            <person name="Walter F."/>
            <person name="Albersmeier A."/>
            <person name="Kalinowski J."/>
            <person name="Ruckert C."/>
        </authorList>
    </citation>
    <scope>NUCLEOTIDE SEQUENCE</scope>
    <source>
        <strain evidence="6">KCTC 42249</strain>
    </source>
</reference>
<dbReference type="Gene3D" id="3.30.450.40">
    <property type="match status" value="1"/>
</dbReference>
<evidence type="ECO:0000256" key="3">
    <source>
        <dbReference type="ARBA" id="ARBA00023163"/>
    </source>
</evidence>
<dbReference type="SUPFAM" id="SSF55781">
    <property type="entry name" value="GAF domain-like"/>
    <property type="match status" value="1"/>
</dbReference>